<reference evidence="8" key="1">
    <citation type="submission" date="2020-04" db="EMBL/GenBank/DDBJ databases">
        <title>Analysis of mating type loci in Filobasidium floriforme.</title>
        <authorList>
            <person name="Nowrousian M."/>
        </authorList>
    </citation>
    <scope>NUCLEOTIDE SEQUENCE</scope>
    <source>
        <strain evidence="8">CBS 6242</strain>
    </source>
</reference>
<dbReference type="Proteomes" id="UP000812966">
    <property type="component" value="Unassembled WGS sequence"/>
</dbReference>
<name>A0A8K0JID0_9TREE</name>
<accession>A0A8K0JID0</accession>
<comment type="subcellular location">
    <subcellularLocation>
        <location evidence="1">Nucleus</location>
    </subcellularLocation>
</comment>
<dbReference type="Pfam" id="PF06544">
    <property type="entry name" value="Prp3_C"/>
    <property type="match status" value="1"/>
</dbReference>
<dbReference type="InterPro" id="IPR010541">
    <property type="entry name" value="Prp3_C"/>
</dbReference>
<evidence type="ECO:0000256" key="3">
    <source>
        <dbReference type="ARBA" id="ARBA00023187"/>
    </source>
</evidence>
<keyword evidence="9" id="KW-1185">Reference proteome</keyword>
<evidence type="ECO:0000259" key="7">
    <source>
        <dbReference type="Pfam" id="PF08572"/>
    </source>
</evidence>
<keyword evidence="2" id="KW-0507">mRNA processing</keyword>
<feature type="compositionally biased region" description="Low complexity" evidence="5">
    <location>
        <begin position="103"/>
        <end position="120"/>
    </location>
</feature>
<evidence type="ECO:0000259" key="6">
    <source>
        <dbReference type="Pfam" id="PF06544"/>
    </source>
</evidence>
<comment type="caution">
    <text evidence="8">The sequence shown here is derived from an EMBL/GenBank/DDBJ whole genome shotgun (WGS) entry which is preliminary data.</text>
</comment>
<evidence type="ECO:0000256" key="5">
    <source>
        <dbReference type="SAM" id="MobiDB-lite"/>
    </source>
</evidence>
<dbReference type="GO" id="GO:0000398">
    <property type="term" value="P:mRNA splicing, via spliceosome"/>
    <property type="evidence" value="ECO:0007669"/>
    <property type="project" value="InterPro"/>
</dbReference>
<dbReference type="PANTHER" id="PTHR14212">
    <property type="entry name" value="U4/U6-ASSOCIATED RNA SPLICING FACTOR-RELATED"/>
    <property type="match status" value="1"/>
</dbReference>
<evidence type="ECO:0000313" key="9">
    <source>
        <dbReference type="Proteomes" id="UP000812966"/>
    </source>
</evidence>
<evidence type="ECO:0000313" key="8">
    <source>
        <dbReference type="EMBL" id="KAG7530913.1"/>
    </source>
</evidence>
<feature type="compositionally biased region" description="Pro residues" evidence="5">
    <location>
        <begin position="15"/>
        <end position="25"/>
    </location>
</feature>
<dbReference type="GO" id="GO:0046540">
    <property type="term" value="C:U4/U6 x U5 tri-snRNP complex"/>
    <property type="evidence" value="ECO:0007669"/>
    <property type="project" value="InterPro"/>
</dbReference>
<feature type="compositionally biased region" description="Acidic residues" evidence="5">
    <location>
        <begin position="494"/>
        <end position="506"/>
    </location>
</feature>
<dbReference type="CDD" id="cd24162">
    <property type="entry name" value="Prp3_C"/>
    <property type="match status" value="1"/>
</dbReference>
<evidence type="ECO:0000256" key="1">
    <source>
        <dbReference type="ARBA" id="ARBA00004123"/>
    </source>
</evidence>
<organism evidence="8 9">
    <name type="scientific">Filobasidium floriforme</name>
    <dbReference type="NCBI Taxonomy" id="5210"/>
    <lineage>
        <taxon>Eukaryota</taxon>
        <taxon>Fungi</taxon>
        <taxon>Dikarya</taxon>
        <taxon>Basidiomycota</taxon>
        <taxon>Agaricomycotina</taxon>
        <taxon>Tremellomycetes</taxon>
        <taxon>Filobasidiales</taxon>
        <taxon>Filobasidiaceae</taxon>
        <taxon>Filobasidium</taxon>
    </lineage>
</organism>
<dbReference type="InterPro" id="IPR027104">
    <property type="entry name" value="Prp3"/>
</dbReference>
<dbReference type="PANTHER" id="PTHR14212:SF0">
    <property type="entry name" value="U4_U6 SMALL NUCLEAR RIBONUCLEOPROTEIN PRP3"/>
    <property type="match status" value="1"/>
</dbReference>
<feature type="region of interest" description="Disordered" evidence="5">
    <location>
        <begin position="488"/>
        <end position="519"/>
    </location>
</feature>
<protein>
    <submittedName>
        <fullName evidence="8">Uncharacterized protein</fullName>
    </submittedName>
</protein>
<feature type="compositionally biased region" description="Low complexity" evidence="5">
    <location>
        <begin position="26"/>
        <end position="35"/>
    </location>
</feature>
<feature type="region of interest" description="Disordered" evidence="5">
    <location>
        <begin position="102"/>
        <end position="121"/>
    </location>
</feature>
<feature type="domain" description="Pre-mRNA-splicing factor 3" evidence="7">
    <location>
        <begin position="191"/>
        <end position="398"/>
    </location>
</feature>
<dbReference type="InterPro" id="IPR013881">
    <property type="entry name" value="Pre-mRNA_splic_Prp3_dom"/>
</dbReference>
<sequence length="579" mass="63517">MAALGRPNAQASASPQPPAARPAAPPAAAAASSSSDIQARIAALKAQVAAKNATINPYLPGSTALPPRPAMTLASEEKVNPNIAKKGGLASVQAHPLLADMRSSAPGEGTASAGGAASTGKGRYSRVMAPKFTSVAANARLAAASPSTSRGGASPAPIRSSLIAPSSNPYLTASSVDPDVEPDVQAAQSEMDALATRRRKATLHFNAKGKYIQQAEEQRKEAKMEELRQRIAEQSRKAGLDSEFDVLERNIKRQPPPEIEWWDAPLLKNANYNDLDMGEEGKLVRSDDSLVTIYVQHPVPLPPPFEGKAEEPRGLMLTKKEQKKMRRQRRAAELKDKQDRQRLGLLPMDPPKVKVANMMKVLTASAVQDPTKVEARVKAEAAARVRKHEQTNAERALTDEQKRERLEQKKIKEEGKGVYGCAFKIKYLVNGAHKFKIRATAEQLALHGMLIFHPDFALVYVEGSAASLKKYKRLLLVRIDWTEEARPKNFDGPDGMDLDNNDEDGEANGRAGWQPMQEKPESLADNKCEIVWEGELPQKNFRSFRYRNVESDRDGKEVLGKGREGVWDLAKKWIWEGVD</sequence>
<keyword evidence="3" id="KW-0508">mRNA splicing</keyword>
<feature type="domain" description="Small nuclear ribonucleoprotein Prp3 C-terminal" evidence="6">
    <location>
        <begin position="422"/>
        <end position="570"/>
    </location>
</feature>
<gene>
    <name evidence="8" type="ORF">FFLO_04736</name>
</gene>
<keyword evidence="4" id="KW-0539">Nucleus</keyword>
<feature type="region of interest" description="Disordered" evidence="5">
    <location>
        <begin position="55"/>
        <end position="74"/>
    </location>
</feature>
<dbReference type="AlphaFoldDB" id="A0A8K0JID0"/>
<evidence type="ECO:0000256" key="2">
    <source>
        <dbReference type="ARBA" id="ARBA00022664"/>
    </source>
</evidence>
<dbReference type="EMBL" id="JABELV010000105">
    <property type="protein sequence ID" value="KAG7530913.1"/>
    <property type="molecule type" value="Genomic_DNA"/>
</dbReference>
<evidence type="ECO:0000256" key="4">
    <source>
        <dbReference type="ARBA" id="ARBA00023242"/>
    </source>
</evidence>
<feature type="region of interest" description="Disordered" evidence="5">
    <location>
        <begin position="1"/>
        <end position="35"/>
    </location>
</feature>
<proteinExistence type="predicted"/>
<dbReference type="Pfam" id="PF08572">
    <property type="entry name" value="PRP3"/>
    <property type="match status" value="1"/>
</dbReference>